<dbReference type="InterPro" id="IPR003410">
    <property type="entry name" value="HYR_dom"/>
</dbReference>
<dbReference type="Proteomes" id="UP001500751">
    <property type="component" value="Unassembled WGS sequence"/>
</dbReference>
<evidence type="ECO:0000256" key="2">
    <source>
        <dbReference type="SAM" id="MobiDB-lite"/>
    </source>
</evidence>
<dbReference type="PROSITE" id="PS50234">
    <property type="entry name" value="VWFA"/>
    <property type="match status" value="1"/>
</dbReference>
<organism evidence="5 6">
    <name type="scientific">Catenulispora yoronensis</name>
    <dbReference type="NCBI Taxonomy" id="450799"/>
    <lineage>
        <taxon>Bacteria</taxon>
        <taxon>Bacillati</taxon>
        <taxon>Actinomycetota</taxon>
        <taxon>Actinomycetes</taxon>
        <taxon>Catenulisporales</taxon>
        <taxon>Catenulisporaceae</taxon>
        <taxon>Catenulispora</taxon>
    </lineage>
</organism>
<dbReference type="Gene3D" id="3.40.50.410">
    <property type="entry name" value="von Willebrand factor, type A domain"/>
    <property type="match status" value="1"/>
</dbReference>
<name>A0ABN2TNQ1_9ACTN</name>
<dbReference type="InterPro" id="IPR036465">
    <property type="entry name" value="vWFA_dom_sf"/>
</dbReference>
<proteinExistence type="predicted"/>
<evidence type="ECO:0000313" key="6">
    <source>
        <dbReference type="Proteomes" id="UP001500751"/>
    </source>
</evidence>
<keyword evidence="1" id="KW-0677">Repeat</keyword>
<evidence type="ECO:0000259" key="4">
    <source>
        <dbReference type="PROSITE" id="PS50825"/>
    </source>
</evidence>
<dbReference type="PANTHER" id="PTHR47763">
    <property type="entry name" value="ALPHA-PROTEIN KINASE VWKA"/>
    <property type="match status" value="1"/>
</dbReference>
<dbReference type="Gene3D" id="2.60.40.10">
    <property type="entry name" value="Immunoglobulins"/>
    <property type="match status" value="1"/>
</dbReference>
<evidence type="ECO:0000313" key="5">
    <source>
        <dbReference type="EMBL" id="GAA2015751.1"/>
    </source>
</evidence>
<dbReference type="SMART" id="SM00327">
    <property type="entry name" value="VWA"/>
    <property type="match status" value="1"/>
</dbReference>
<dbReference type="PANTHER" id="PTHR47763:SF4">
    <property type="entry name" value="ALPHA-PROTEIN KINASE VWKA"/>
    <property type="match status" value="1"/>
</dbReference>
<dbReference type="InterPro" id="IPR013783">
    <property type="entry name" value="Ig-like_fold"/>
</dbReference>
<dbReference type="InterPro" id="IPR052969">
    <property type="entry name" value="Thr-specific_kinase-like"/>
</dbReference>
<evidence type="ECO:0000256" key="1">
    <source>
        <dbReference type="ARBA" id="ARBA00022737"/>
    </source>
</evidence>
<dbReference type="CDD" id="cd00198">
    <property type="entry name" value="vWFA"/>
    <property type="match status" value="1"/>
</dbReference>
<dbReference type="PROSITE" id="PS50825">
    <property type="entry name" value="HYR"/>
    <property type="match status" value="1"/>
</dbReference>
<reference evidence="5 6" key="1">
    <citation type="journal article" date="2019" name="Int. J. Syst. Evol. Microbiol.">
        <title>The Global Catalogue of Microorganisms (GCM) 10K type strain sequencing project: providing services to taxonomists for standard genome sequencing and annotation.</title>
        <authorList>
            <consortium name="The Broad Institute Genomics Platform"/>
            <consortium name="The Broad Institute Genome Sequencing Center for Infectious Disease"/>
            <person name="Wu L."/>
            <person name="Ma J."/>
        </authorList>
    </citation>
    <scope>NUCLEOTIDE SEQUENCE [LARGE SCALE GENOMIC DNA]</scope>
    <source>
        <strain evidence="5 6">JCM 16014</strain>
    </source>
</reference>
<gene>
    <name evidence="5" type="ORF">GCM10009839_08880</name>
</gene>
<feature type="region of interest" description="Disordered" evidence="2">
    <location>
        <begin position="710"/>
        <end position="734"/>
    </location>
</feature>
<feature type="domain" description="VWFA" evidence="3">
    <location>
        <begin position="347"/>
        <end position="542"/>
    </location>
</feature>
<evidence type="ECO:0008006" key="7">
    <source>
        <dbReference type="Google" id="ProtNLM"/>
    </source>
</evidence>
<feature type="domain" description="HYR" evidence="4">
    <location>
        <begin position="673"/>
        <end position="768"/>
    </location>
</feature>
<dbReference type="EMBL" id="BAAAQN010000004">
    <property type="protein sequence ID" value="GAA2015751.1"/>
    <property type="molecule type" value="Genomic_DNA"/>
</dbReference>
<dbReference type="InterPro" id="IPR002035">
    <property type="entry name" value="VWF_A"/>
</dbReference>
<evidence type="ECO:0000259" key="3">
    <source>
        <dbReference type="PROSITE" id="PS50234"/>
    </source>
</evidence>
<dbReference type="RefSeq" id="WP_344664189.1">
    <property type="nucleotide sequence ID" value="NZ_BAAAQN010000004.1"/>
</dbReference>
<sequence>MGATEQYRSAGVPPRRRRLVAALSVIALALGGTLAAQAVKPSAAQAFGTINGLGQRSEHERITRAALACAPGVKSTGDCFEPRSMDQLAGHSGTFGAVGSPDLDEFNDPTAHCDNADYLNVAGYPQSRATATANLMACVNHLRQRFGQGVDGAAGLFDTNGDLRGDQVDLTSDCTFGGGFSGRAKCNAIEGLGRALHGAQDFYSHSNWADQSDPSKPISISNPPGLGLPGPSPILDLAGTSTPAVPTDLTTGYYAGIFSDKCPGATRITHACMNKDEALIDPVSGTATDPKTVRGRVGSNEQAAVSGAVAETRRQWSDFKNAIISRYGADLGNRMILAICQDVPKVDLVFAIDTTGSMSPYINATVSAANTILDDLSGKGTPARLADFRIGLVDYKDVDSEIPGCPPDYDAVTDLGFATKRADIVNALGTLPGKVGGGCDIPEDVLSGVQTAVNFPWRPGVTKAIVAMGDAPGHDPEAHSGLSSASVIAAANAVDPASVYPILVGFDSSATSFLTNLATGTGGQTFSSNAPGGVGGALVAAITQITSTPPGGDTSPPKVDLSFPTAPGSQQGVFNASQTPVTGTVTASDPSGVTAIDCSDGLGGLTEGPLSVDASGKASRTLSVTGDGQHIVVCGATDNSPAHNTGATDGSNYAAALELDSAPPTVTCSVTPTTIWPPNKKLVPVTATVTVDDAFSGPAGFTLKSVTANEPLDPSDVQGFTPGTASTTGALRADRLGPGSGRIYTLTYQGTDQAGNSATCSATVTVPHNQ</sequence>
<protein>
    <recommendedName>
        <fullName evidence="7">VWFA domain-containing protein</fullName>
    </recommendedName>
</protein>
<dbReference type="SUPFAM" id="SSF53300">
    <property type="entry name" value="vWA-like"/>
    <property type="match status" value="1"/>
</dbReference>
<keyword evidence="6" id="KW-1185">Reference proteome</keyword>
<comment type="caution">
    <text evidence="5">The sequence shown here is derived from an EMBL/GenBank/DDBJ whole genome shotgun (WGS) entry which is preliminary data.</text>
</comment>
<accession>A0ABN2TNQ1</accession>